<evidence type="ECO:0000313" key="4">
    <source>
        <dbReference type="EMBL" id="OON15218.1"/>
    </source>
</evidence>
<dbReference type="PANTHER" id="PTHR23248">
    <property type="entry name" value="PHOSPHOLIPID SCRAMBLASE-RELATED"/>
    <property type="match status" value="1"/>
</dbReference>
<dbReference type="Pfam" id="PF03803">
    <property type="entry name" value="Scramblase"/>
    <property type="match status" value="2"/>
</dbReference>
<sequence>MKPSYTDGGFPPPQPQPFPYAPPGNTPTLESVPQAYQSSSVYPPPDGSQFPTGPYPAAPISEGLHGFGPTYNSYGPGPAAQGHYGPGPIPQAQYGPGPVPQAHYGPVPFAQGAYGPGPGHRGPPAVNWMPRPVVLDCPPGLEYLTQINQLLVKQKKELFEIMTDIETANRYVIVNTMGQTVIKMKAALSVLFARDVIDYFPDSVVQILTLSIFLLHTESNFCARQCCRSQRPYTMHVQDNSGMEVIRVKRPYKCYCCWECLSCSECCQDELQVEAPIGQLVGYVKQIQDGCNIRYAIKDSTGKQVLRIHGPSYCHCACFGEDINFKVMSADGNTEVGRITKQWSNIVQEMFTDADNFGIAFPMDLDVRIKATLIGAVFLIDFMFFEDNQPHRSDD</sequence>
<feature type="region of interest" description="Disordered" evidence="3">
    <location>
        <begin position="1"/>
        <end position="116"/>
    </location>
</feature>
<evidence type="ECO:0000256" key="1">
    <source>
        <dbReference type="ARBA" id="ARBA00005350"/>
    </source>
</evidence>
<proteinExistence type="inferred from homology"/>
<comment type="similarity">
    <text evidence="1 2">Belongs to the phospholipid scramblase family.</text>
</comment>
<dbReference type="SUPFAM" id="SSF54518">
    <property type="entry name" value="Tubby C-terminal domain-like"/>
    <property type="match status" value="1"/>
</dbReference>
<feature type="compositionally biased region" description="Pro residues" evidence="3">
    <location>
        <begin position="10"/>
        <end position="25"/>
    </location>
</feature>
<dbReference type="GO" id="GO:0005886">
    <property type="term" value="C:plasma membrane"/>
    <property type="evidence" value="ECO:0007669"/>
    <property type="project" value="TreeGrafter"/>
</dbReference>
<keyword evidence="2" id="KW-0564">Palmitate</keyword>
<keyword evidence="5" id="KW-1185">Reference proteome</keyword>
<accession>A0A1S8WL92</accession>
<name>A0A1S8WL92_OPIVI</name>
<feature type="non-terminal residue" evidence="4">
    <location>
        <position position="395"/>
    </location>
</feature>
<dbReference type="PANTHER" id="PTHR23248:SF63">
    <property type="entry name" value="PHOSPHOLIPID SCRAMBLASE"/>
    <property type="match status" value="1"/>
</dbReference>
<comment type="function">
    <text evidence="2">May mediate accelerated ATP-independent bidirectional transbilayer migration of phospholipids upon binding calcium ions that results in a loss of phospholipid asymmetry in the plasma membrane.</text>
</comment>
<dbReference type="InterPro" id="IPR025659">
    <property type="entry name" value="Tubby-like_C"/>
</dbReference>
<organism evidence="4 5">
    <name type="scientific">Opisthorchis viverrini</name>
    <name type="common">Southeast Asian liver fluke</name>
    <dbReference type="NCBI Taxonomy" id="6198"/>
    <lineage>
        <taxon>Eukaryota</taxon>
        <taxon>Metazoa</taxon>
        <taxon>Spiralia</taxon>
        <taxon>Lophotrochozoa</taxon>
        <taxon>Platyhelminthes</taxon>
        <taxon>Trematoda</taxon>
        <taxon>Digenea</taxon>
        <taxon>Opisthorchiida</taxon>
        <taxon>Opisthorchiata</taxon>
        <taxon>Opisthorchiidae</taxon>
        <taxon>Opisthorchis</taxon>
    </lineage>
</organism>
<dbReference type="InterPro" id="IPR005552">
    <property type="entry name" value="Scramblase"/>
</dbReference>
<reference evidence="4 5" key="1">
    <citation type="submission" date="2015-03" db="EMBL/GenBank/DDBJ databases">
        <title>Draft genome of the nematode, Opisthorchis viverrini.</title>
        <authorList>
            <person name="Mitreva M."/>
        </authorList>
    </citation>
    <scope>NUCLEOTIDE SEQUENCE [LARGE SCALE GENOMIC DNA]</scope>
    <source>
        <strain evidence="4">Khon Kaen</strain>
    </source>
</reference>
<feature type="compositionally biased region" description="Polar residues" evidence="3">
    <location>
        <begin position="26"/>
        <end position="41"/>
    </location>
</feature>
<gene>
    <name evidence="4" type="ORF">X801_08982</name>
</gene>
<dbReference type="AlphaFoldDB" id="A0A1S8WL92"/>
<dbReference type="EMBL" id="KV906173">
    <property type="protein sequence ID" value="OON15218.1"/>
    <property type="molecule type" value="Genomic_DNA"/>
</dbReference>
<comment type="cofactor">
    <cofactor evidence="2">
        <name>Ca(2+)</name>
        <dbReference type="ChEBI" id="CHEBI:29108"/>
    </cofactor>
</comment>
<evidence type="ECO:0000256" key="2">
    <source>
        <dbReference type="RuleBase" id="RU363116"/>
    </source>
</evidence>
<evidence type="ECO:0000313" key="5">
    <source>
        <dbReference type="Proteomes" id="UP000243686"/>
    </source>
</evidence>
<keyword evidence="2" id="KW-0449">Lipoprotein</keyword>
<dbReference type="GO" id="GO:0017128">
    <property type="term" value="F:phospholipid scramblase activity"/>
    <property type="evidence" value="ECO:0007669"/>
    <property type="project" value="InterPro"/>
</dbReference>
<protein>
    <recommendedName>
        <fullName evidence="2">Phospholipid scramblase</fullName>
    </recommendedName>
</protein>
<dbReference type="Proteomes" id="UP000243686">
    <property type="component" value="Unassembled WGS sequence"/>
</dbReference>
<keyword evidence="2" id="KW-0106">Calcium</keyword>
<evidence type="ECO:0000256" key="3">
    <source>
        <dbReference type="SAM" id="MobiDB-lite"/>
    </source>
</evidence>